<reference evidence="7 8" key="1">
    <citation type="submission" date="2024-02" db="EMBL/GenBank/DDBJ databases">
        <title>De novo assembly and annotation of 12 fungi associated with fruit tree decline syndrome in Ontario, Canada.</title>
        <authorList>
            <person name="Sulman M."/>
            <person name="Ellouze W."/>
            <person name="Ilyukhin E."/>
        </authorList>
    </citation>
    <scope>NUCLEOTIDE SEQUENCE [LARGE SCALE GENOMIC DNA]</scope>
    <source>
        <strain evidence="7 8">M97-236</strain>
    </source>
</reference>
<protein>
    <recommendedName>
        <fullName evidence="6">FAD-binding domain-containing protein</fullName>
    </recommendedName>
</protein>
<keyword evidence="4" id="KW-0560">Oxidoreductase</keyword>
<keyword evidence="8" id="KW-1185">Reference proteome</keyword>
<name>A0ABR3S2X7_9PLEO</name>
<comment type="similarity">
    <text evidence="1">Belongs to the paxM FAD-dependent monooxygenase family.</text>
</comment>
<evidence type="ECO:0000313" key="8">
    <source>
        <dbReference type="Proteomes" id="UP001521222"/>
    </source>
</evidence>
<keyword evidence="2" id="KW-0285">Flavoprotein</keyword>
<organism evidence="7 8">
    <name type="scientific">Nothophoma quercina</name>
    <dbReference type="NCBI Taxonomy" id="749835"/>
    <lineage>
        <taxon>Eukaryota</taxon>
        <taxon>Fungi</taxon>
        <taxon>Dikarya</taxon>
        <taxon>Ascomycota</taxon>
        <taxon>Pezizomycotina</taxon>
        <taxon>Dothideomycetes</taxon>
        <taxon>Pleosporomycetidae</taxon>
        <taxon>Pleosporales</taxon>
        <taxon>Pleosporineae</taxon>
        <taxon>Didymellaceae</taxon>
        <taxon>Nothophoma</taxon>
    </lineage>
</organism>
<dbReference type="InterPro" id="IPR002938">
    <property type="entry name" value="FAD-bd"/>
</dbReference>
<dbReference type="SUPFAM" id="SSF51905">
    <property type="entry name" value="FAD/NAD(P)-binding domain"/>
    <property type="match status" value="1"/>
</dbReference>
<dbReference type="Pfam" id="PF01494">
    <property type="entry name" value="FAD_binding_3"/>
    <property type="match status" value="1"/>
</dbReference>
<keyword evidence="3" id="KW-0274">FAD</keyword>
<keyword evidence="5" id="KW-0503">Monooxygenase</keyword>
<feature type="domain" description="FAD-binding" evidence="6">
    <location>
        <begin position="4"/>
        <end position="353"/>
    </location>
</feature>
<comment type="caution">
    <text evidence="7">The sequence shown here is derived from an EMBL/GenBank/DDBJ whole genome shotgun (WGS) entry which is preliminary data.</text>
</comment>
<evidence type="ECO:0000256" key="3">
    <source>
        <dbReference type="ARBA" id="ARBA00022827"/>
    </source>
</evidence>
<dbReference type="Gene3D" id="3.50.50.60">
    <property type="entry name" value="FAD/NAD(P)-binding domain"/>
    <property type="match status" value="1"/>
</dbReference>
<dbReference type="PANTHER" id="PTHR13789:SF215">
    <property type="entry name" value="FAD-BINDING DOMAIN-CONTAINING PROTEIN-RELATED"/>
    <property type="match status" value="1"/>
</dbReference>
<gene>
    <name evidence="7" type="ORF">SLS59_000679</name>
</gene>
<evidence type="ECO:0000256" key="4">
    <source>
        <dbReference type="ARBA" id="ARBA00023002"/>
    </source>
</evidence>
<sequence length="410" mass="45199">MPLKVIIVGAGLGGLAAAIAFTRAGHDVEVFEKSSFHNEVGAAIHLAPNATRVLKAWDCDLKSLDPSPCDHLSVWKPNGDFIATPAVTKDLQAQLNTEDEWLLVHRVDLHNGLRELAEKGFKGRKPKINLSCADAGTGKVILENGQEVQGDLIIGADGVHSRTVREVEPKSQKKISTGQNCFRFLVPTEKAERIPLAKTLVDRVGLKSLNAFVSKDRRVIMYPCRNGKLLNFAAMCPEGEEKVGESSWLNSGSRDDLMKELEGFSPELREICNLAEDVKLWSLASRDPPTIFHRGRLCLIGDAAHPTLPHQGQGGAQALEDAATLGALFTADSKSEGIEEKLRIYNDIRYKQAVTVLFMSRVGDEHREQVMGELRRFLPEADMPENMWLFAWDSYPVEAAQKALMTIAVN</sequence>
<evidence type="ECO:0000256" key="1">
    <source>
        <dbReference type="ARBA" id="ARBA00007992"/>
    </source>
</evidence>
<evidence type="ECO:0000256" key="5">
    <source>
        <dbReference type="ARBA" id="ARBA00023033"/>
    </source>
</evidence>
<accession>A0ABR3S2X7</accession>
<dbReference type="PRINTS" id="PR00420">
    <property type="entry name" value="RNGMNOXGNASE"/>
</dbReference>
<dbReference type="SUPFAM" id="SSF54373">
    <property type="entry name" value="FAD-linked reductases, C-terminal domain"/>
    <property type="match status" value="1"/>
</dbReference>
<evidence type="ECO:0000313" key="7">
    <source>
        <dbReference type="EMBL" id="KAL1611042.1"/>
    </source>
</evidence>
<dbReference type="EMBL" id="JAKIXB020000002">
    <property type="protein sequence ID" value="KAL1611042.1"/>
    <property type="molecule type" value="Genomic_DNA"/>
</dbReference>
<proteinExistence type="inferred from homology"/>
<dbReference type="PANTHER" id="PTHR13789">
    <property type="entry name" value="MONOOXYGENASE"/>
    <property type="match status" value="1"/>
</dbReference>
<evidence type="ECO:0000259" key="6">
    <source>
        <dbReference type="Pfam" id="PF01494"/>
    </source>
</evidence>
<evidence type="ECO:0000256" key="2">
    <source>
        <dbReference type="ARBA" id="ARBA00022630"/>
    </source>
</evidence>
<dbReference type="InterPro" id="IPR050493">
    <property type="entry name" value="FAD-dep_Monooxygenase_BioMet"/>
</dbReference>
<dbReference type="InterPro" id="IPR036188">
    <property type="entry name" value="FAD/NAD-bd_sf"/>
</dbReference>
<dbReference type="Proteomes" id="UP001521222">
    <property type="component" value="Unassembled WGS sequence"/>
</dbReference>